<accession>A0A4Z0A108</accession>
<dbReference type="EMBL" id="SFCI01000385">
    <property type="protein sequence ID" value="TFY80140.1"/>
    <property type="molecule type" value="Genomic_DNA"/>
</dbReference>
<feature type="chain" id="PRO_5021338471" evidence="1">
    <location>
        <begin position="17"/>
        <end position="259"/>
    </location>
</feature>
<evidence type="ECO:0000256" key="1">
    <source>
        <dbReference type="SAM" id="SignalP"/>
    </source>
</evidence>
<keyword evidence="1" id="KW-0732">Signal</keyword>
<evidence type="ECO:0000313" key="2">
    <source>
        <dbReference type="EMBL" id="TFY80140.1"/>
    </source>
</evidence>
<comment type="caution">
    <text evidence="2">The sequence shown here is derived from an EMBL/GenBank/DDBJ whole genome shotgun (WGS) entry which is preliminary data.</text>
</comment>
<proteinExistence type="predicted"/>
<protein>
    <submittedName>
        <fullName evidence="2">Uncharacterized protein</fullName>
    </submittedName>
</protein>
<reference evidence="2 3" key="1">
    <citation type="submission" date="2019-02" db="EMBL/GenBank/DDBJ databases">
        <title>Genome sequencing of the rare red list fungi Hericium alpestre (H. flagellum).</title>
        <authorList>
            <person name="Buettner E."/>
            <person name="Kellner H."/>
        </authorList>
    </citation>
    <scope>NUCLEOTIDE SEQUENCE [LARGE SCALE GENOMIC DNA]</scope>
    <source>
        <strain evidence="2 3">DSM 108284</strain>
    </source>
</reference>
<feature type="signal peptide" evidence="1">
    <location>
        <begin position="1"/>
        <end position="16"/>
    </location>
</feature>
<dbReference type="AlphaFoldDB" id="A0A4Z0A108"/>
<dbReference type="Proteomes" id="UP000298061">
    <property type="component" value="Unassembled WGS sequence"/>
</dbReference>
<keyword evidence="3" id="KW-1185">Reference proteome</keyword>
<gene>
    <name evidence="2" type="ORF">EWM64_g3873</name>
</gene>
<name>A0A4Z0A108_9AGAM</name>
<evidence type="ECO:0000313" key="3">
    <source>
        <dbReference type="Proteomes" id="UP000298061"/>
    </source>
</evidence>
<sequence length="259" mass="28514">MNSFRVFAVLFLPVVAFLYSKLSIPLDTKAVHSLVRCADVDFSKPTPICAFYNDMIPRHFVISEMLAAAYTSKLPRDSLIASYLLQFAAKSHHAGSELQQVMIALHDVGDRFPAASEMVLDELEMSLYSIAARSMDLEGKLMDLSQKATEIRDVFTLDLAELLNTSPETSCRLSSSQVVSLGRLVCFISRIESMVAESTDALDVVATGLEEEIRAFGESGLDPIRPGLDVWLAMRVKELAINVTNDAGLKKCSDMLTLL</sequence>
<organism evidence="2 3">
    <name type="scientific">Hericium alpestre</name>
    <dbReference type="NCBI Taxonomy" id="135208"/>
    <lineage>
        <taxon>Eukaryota</taxon>
        <taxon>Fungi</taxon>
        <taxon>Dikarya</taxon>
        <taxon>Basidiomycota</taxon>
        <taxon>Agaricomycotina</taxon>
        <taxon>Agaricomycetes</taxon>
        <taxon>Russulales</taxon>
        <taxon>Hericiaceae</taxon>
        <taxon>Hericium</taxon>
    </lineage>
</organism>